<name>A0A972VY84_9GAMM</name>
<protein>
    <submittedName>
        <fullName evidence="1">DUF1820 family protein</fullName>
    </submittedName>
</protein>
<accession>A0A972VY84</accession>
<dbReference type="InterPro" id="IPR014949">
    <property type="entry name" value="DUF1820"/>
</dbReference>
<dbReference type="EMBL" id="JABMOJ010000526">
    <property type="protein sequence ID" value="NQV66485.1"/>
    <property type="molecule type" value="Genomic_DNA"/>
</dbReference>
<dbReference type="Proteomes" id="UP000754644">
    <property type="component" value="Unassembled WGS sequence"/>
</dbReference>
<evidence type="ECO:0000313" key="2">
    <source>
        <dbReference type="Proteomes" id="UP000754644"/>
    </source>
</evidence>
<dbReference type="PIRSF" id="PIRSF028538">
    <property type="entry name" value="DUF1820"/>
    <property type="match status" value="1"/>
</dbReference>
<dbReference type="Pfam" id="PF08850">
    <property type="entry name" value="DUF1820"/>
    <property type="match status" value="1"/>
</dbReference>
<proteinExistence type="predicted"/>
<sequence length="113" mass="12858">MSNEPIFKIIFYNQGEIFEVYARQIYQSDLYGFIEIEELVFGEKSKLVVDPSEEKLKAEFEGVARTYVPMHSIVRIDEVAKEGAGKISEAKSSNIAHFPVSAFNPKNRPTKPE</sequence>
<organism evidence="1 2">
    <name type="scientific">SAR86 cluster bacterium</name>
    <dbReference type="NCBI Taxonomy" id="2030880"/>
    <lineage>
        <taxon>Bacteria</taxon>
        <taxon>Pseudomonadati</taxon>
        <taxon>Pseudomonadota</taxon>
        <taxon>Gammaproteobacteria</taxon>
        <taxon>SAR86 cluster</taxon>
    </lineage>
</organism>
<dbReference type="AlphaFoldDB" id="A0A972VY84"/>
<comment type="caution">
    <text evidence="1">The sequence shown here is derived from an EMBL/GenBank/DDBJ whole genome shotgun (WGS) entry which is preliminary data.</text>
</comment>
<evidence type="ECO:0000313" key="1">
    <source>
        <dbReference type="EMBL" id="NQV66485.1"/>
    </source>
</evidence>
<gene>
    <name evidence="1" type="ORF">HQ497_14075</name>
</gene>
<reference evidence="1" key="1">
    <citation type="submission" date="2020-05" db="EMBL/GenBank/DDBJ databases">
        <title>Sulfur intermediates as new biogeochemical hubs in an aquatic model microbial ecosystem.</title>
        <authorList>
            <person name="Vigneron A."/>
        </authorList>
    </citation>
    <scope>NUCLEOTIDE SEQUENCE</scope>
    <source>
        <strain evidence="1">Bin.250</strain>
    </source>
</reference>